<name>A0ABT7N941_9BURK</name>
<evidence type="ECO:0000313" key="7">
    <source>
        <dbReference type="Proteomes" id="UP001174908"/>
    </source>
</evidence>
<dbReference type="InterPro" id="IPR004111">
    <property type="entry name" value="Repressor_TetR_C"/>
</dbReference>
<dbReference type="PANTHER" id="PTHR30055">
    <property type="entry name" value="HTH-TYPE TRANSCRIPTIONAL REGULATOR RUTR"/>
    <property type="match status" value="1"/>
</dbReference>
<evidence type="ECO:0000256" key="3">
    <source>
        <dbReference type="ARBA" id="ARBA00023163"/>
    </source>
</evidence>
<dbReference type="EMBL" id="JASZYV010000001">
    <property type="protein sequence ID" value="MDM0044439.1"/>
    <property type="molecule type" value="Genomic_DNA"/>
</dbReference>
<accession>A0ABT7N941</accession>
<proteinExistence type="predicted"/>
<sequence>MSRTRIVEAAIVLLDSAGERALTFRALAAHLDTGLGAIYYHLTDKADLVAAACDTIVAQVLSDLASSAEPKERVRQLGLALYDAMDQHPWLGSTLPRVRGLSVVRILEPIGQSLVQLKVPLPQQWSTASALLHYILGVGGQTAASSQVAQLGNTDRESYLEAAANEWAALDPVAFAFVRSVADQLLRHSDRQDFLAGLDLILAGTRMLTGESNTRSKRKA</sequence>
<dbReference type="Gene3D" id="1.10.357.10">
    <property type="entry name" value="Tetracycline Repressor, domain 2"/>
    <property type="match status" value="1"/>
</dbReference>
<dbReference type="InterPro" id="IPR009057">
    <property type="entry name" value="Homeodomain-like_sf"/>
</dbReference>
<gene>
    <name evidence="6" type="ORF">QTH91_08115</name>
</gene>
<evidence type="ECO:0000256" key="1">
    <source>
        <dbReference type="ARBA" id="ARBA00023015"/>
    </source>
</evidence>
<dbReference type="SUPFAM" id="SSF46689">
    <property type="entry name" value="Homeodomain-like"/>
    <property type="match status" value="1"/>
</dbReference>
<keyword evidence="2 4" id="KW-0238">DNA-binding</keyword>
<dbReference type="InterPro" id="IPR050109">
    <property type="entry name" value="HTH-type_TetR-like_transc_reg"/>
</dbReference>
<dbReference type="RefSeq" id="WP_286659477.1">
    <property type="nucleotide sequence ID" value="NZ_JASZYV010000001.1"/>
</dbReference>
<evidence type="ECO:0000256" key="2">
    <source>
        <dbReference type="ARBA" id="ARBA00023125"/>
    </source>
</evidence>
<dbReference type="InterPro" id="IPR001647">
    <property type="entry name" value="HTH_TetR"/>
</dbReference>
<dbReference type="SUPFAM" id="SSF48498">
    <property type="entry name" value="Tetracyclin repressor-like, C-terminal domain"/>
    <property type="match status" value="1"/>
</dbReference>
<keyword evidence="7" id="KW-1185">Reference proteome</keyword>
<dbReference type="Pfam" id="PF00440">
    <property type="entry name" value="TetR_N"/>
    <property type="match status" value="1"/>
</dbReference>
<keyword evidence="1" id="KW-0805">Transcription regulation</keyword>
<feature type="domain" description="HTH tetR-type" evidence="5">
    <location>
        <begin position="1"/>
        <end position="60"/>
    </location>
</feature>
<evidence type="ECO:0000313" key="6">
    <source>
        <dbReference type="EMBL" id="MDM0044439.1"/>
    </source>
</evidence>
<dbReference type="PROSITE" id="PS50977">
    <property type="entry name" value="HTH_TETR_2"/>
    <property type="match status" value="1"/>
</dbReference>
<evidence type="ECO:0000259" key="5">
    <source>
        <dbReference type="PROSITE" id="PS50977"/>
    </source>
</evidence>
<feature type="DNA-binding region" description="H-T-H motif" evidence="4">
    <location>
        <begin position="23"/>
        <end position="42"/>
    </location>
</feature>
<comment type="caution">
    <text evidence="6">The sequence shown here is derived from an EMBL/GenBank/DDBJ whole genome shotgun (WGS) entry which is preliminary data.</text>
</comment>
<dbReference type="Proteomes" id="UP001174908">
    <property type="component" value="Unassembled WGS sequence"/>
</dbReference>
<keyword evidence="3" id="KW-0804">Transcription</keyword>
<reference evidence="6" key="1">
    <citation type="submission" date="2023-06" db="EMBL/GenBank/DDBJ databases">
        <authorList>
            <person name="Jiang Y."/>
            <person name="Liu Q."/>
        </authorList>
    </citation>
    <scope>NUCLEOTIDE SEQUENCE</scope>
    <source>
        <strain evidence="6">CGMCC 1.12089</strain>
    </source>
</reference>
<protein>
    <submittedName>
        <fullName evidence="6">Helix-turn-helix domain-containing protein</fullName>
    </submittedName>
</protein>
<dbReference type="InterPro" id="IPR036271">
    <property type="entry name" value="Tet_transcr_reg_TetR-rel_C_sf"/>
</dbReference>
<evidence type="ECO:0000256" key="4">
    <source>
        <dbReference type="PROSITE-ProRule" id="PRU00335"/>
    </source>
</evidence>
<dbReference type="Pfam" id="PF02909">
    <property type="entry name" value="TetR_C_1"/>
    <property type="match status" value="1"/>
</dbReference>
<dbReference type="PANTHER" id="PTHR30055:SF151">
    <property type="entry name" value="TRANSCRIPTIONAL REGULATORY PROTEIN"/>
    <property type="match status" value="1"/>
</dbReference>
<dbReference type="Gene3D" id="1.10.10.60">
    <property type="entry name" value="Homeodomain-like"/>
    <property type="match status" value="1"/>
</dbReference>
<organism evidence="6 7">
    <name type="scientific">Variovorax dokdonensis</name>
    <dbReference type="NCBI Taxonomy" id="344883"/>
    <lineage>
        <taxon>Bacteria</taxon>
        <taxon>Pseudomonadati</taxon>
        <taxon>Pseudomonadota</taxon>
        <taxon>Betaproteobacteria</taxon>
        <taxon>Burkholderiales</taxon>
        <taxon>Comamonadaceae</taxon>
        <taxon>Variovorax</taxon>
    </lineage>
</organism>